<keyword evidence="2" id="KW-1185">Reference proteome</keyword>
<dbReference type="Proteomes" id="UP000887574">
    <property type="component" value="Unplaced"/>
</dbReference>
<organism evidence="2 3">
    <name type="scientific">Ditylenchus dipsaci</name>
    <dbReference type="NCBI Taxonomy" id="166011"/>
    <lineage>
        <taxon>Eukaryota</taxon>
        <taxon>Metazoa</taxon>
        <taxon>Ecdysozoa</taxon>
        <taxon>Nematoda</taxon>
        <taxon>Chromadorea</taxon>
        <taxon>Rhabditida</taxon>
        <taxon>Tylenchina</taxon>
        <taxon>Tylenchomorpha</taxon>
        <taxon>Sphaerularioidea</taxon>
        <taxon>Anguinidae</taxon>
        <taxon>Anguininae</taxon>
        <taxon>Ditylenchus</taxon>
    </lineage>
</organism>
<proteinExistence type="predicted"/>
<name>A0A915E5N7_9BILA</name>
<feature type="coiled-coil region" evidence="1">
    <location>
        <begin position="189"/>
        <end position="248"/>
    </location>
</feature>
<evidence type="ECO:0000313" key="2">
    <source>
        <dbReference type="Proteomes" id="UP000887574"/>
    </source>
</evidence>
<keyword evidence="1" id="KW-0175">Coiled coil</keyword>
<accession>A0A915E5N7</accession>
<dbReference type="WBParaSite" id="jg26040">
    <property type="protein sequence ID" value="jg26040"/>
    <property type="gene ID" value="jg26040"/>
</dbReference>
<protein>
    <submittedName>
        <fullName evidence="3">Uncharacterized protein</fullName>
    </submittedName>
</protein>
<evidence type="ECO:0000313" key="3">
    <source>
        <dbReference type="WBParaSite" id="jg26040"/>
    </source>
</evidence>
<evidence type="ECO:0000256" key="1">
    <source>
        <dbReference type="SAM" id="Coils"/>
    </source>
</evidence>
<sequence length="317" mass="37067">MSEYSQIDYEVVSFEEIWSILTVDEQLEDAFAQMTSAYSRIGTAKEAYIKLTAGHSRNIRKWHLTGSKAGQAPQGLELINQRAQATVDVEDGLLEHWHGLQRCLEDVNQCSRNYIMDFSIQLNNLGDQLQRQVQLYKQREDEILIQAENTLEAAFSDKFKAYRLRKLKQLRKHIQEHHESETNQKVQAFQDEIERRRAEQKAMDQLKTEVSQLKIEYSAQPLIRQKKLAKLNDQLLAKQQELTLLKVKLERMASFTQKEKLKKQQNQVEQKELEDLASKSAKEKLEQDLRLKKRGHLIYKNEIKKRIQKASSVQGTT</sequence>
<reference evidence="3" key="1">
    <citation type="submission" date="2022-11" db="UniProtKB">
        <authorList>
            <consortium name="WormBaseParasite"/>
        </authorList>
    </citation>
    <scope>IDENTIFICATION</scope>
</reference>
<dbReference type="AlphaFoldDB" id="A0A915E5N7"/>